<accession>A0A7G9WJC3</accession>
<feature type="compositionally biased region" description="Polar residues" evidence="1">
    <location>
        <begin position="107"/>
        <end position="117"/>
    </location>
</feature>
<dbReference type="EMBL" id="CP060696">
    <property type="protein sequence ID" value="QNO18785.1"/>
    <property type="molecule type" value="Genomic_DNA"/>
</dbReference>
<dbReference type="AlphaFoldDB" id="A0A7G9WJC3"/>
<evidence type="ECO:0000313" key="3">
    <source>
        <dbReference type="EMBL" id="QNO18785.1"/>
    </source>
</evidence>
<feature type="compositionally biased region" description="Polar residues" evidence="1">
    <location>
        <begin position="90"/>
        <end position="99"/>
    </location>
</feature>
<organism evidence="3 4">
    <name type="scientific">Caproicibacterium amylolyticum</name>
    <dbReference type="NCBI Taxonomy" id="2766537"/>
    <lineage>
        <taxon>Bacteria</taxon>
        <taxon>Bacillati</taxon>
        <taxon>Bacillota</taxon>
        <taxon>Clostridia</taxon>
        <taxon>Eubacteriales</taxon>
        <taxon>Oscillospiraceae</taxon>
        <taxon>Caproicibacterium</taxon>
    </lineage>
</organism>
<gene>
    <name evidence="3" type="ORF">H6X83_03890</name>
</gene>
<dbReference type="InterPro" id="IPR011033">
    <property type="entry name" value="PRC_barrel-like_sf"/>
</dbReference>
<proteinExistence type="predicted"/>
<feature type="region of interest" description="Disordered" evidence="1">
    <location>
        <begin position="86"/>
        <end position="117"/>
    </location>
</feature>
<dbReference type="KEGG" id="caml:H6X83_03890"/>
<dbReference type="Gene3D" id="2.30.30.240">
    <property type="entry name" value="PRC-barrel domain"/>
    <property type="match status" value="1"/>
</dbReference>
<evidence type="ECO:0000256" key="1">
    <source>
        <dbReference type="SAM" id="MobiDB-lite"/>
    </source>
</evidence>
<dbReference type="NCBIfam" id="TIGR02888">
    <property type="entry name" value="spore_YlmC_YmxH"/>
    <property type="match status" value="1"/>
</dbReference>
<feature type="domain" description="PRC-barrel" evidence="2">
    <location>
        <begin position="4"/>
        <end position="78"/>
    </location>
</feature>
<dbReference type="RefSeq" id="WP_212507853.1">
    <property type="nucleotide sequence ID" value="NZ_CP060696.1"/>
</dbReference>
<sequence>MRSRVYDMHRKEVINIRDGTRLGNVGDIEIDTVSAAVLSLIIYGRLRFFGLLGREDDRVIPWADIRVIGEDIILVDTPIPLQDNRKWISRTDSQPQQTERTAEVRQSAGQKQPSPKE</sequence>
<name>A0A7G9WJC3_9FIRM</name>
<protein>
    <submittedName>
        <fullName evidence="3">YlmC/YmxH family sporulation protein</fullName>
    </submittedName>
</protein>
<dbReference type="InterPro" id="IPR027275">
    <property type="entry name" value="PRC-brl_dom"/>
</dbReference>
<dbReference type="InterPro" id="IPR014238">
    <property type="entry name" value="Spore_YlmC/YmxH"/>
</dbReference>
<reference evidence="3 4" key="1">
    <citation type="submission" date="2020-08" db="EMBL/GenBank/DDBJ databases">
        <authorList>
            <person name="Ren C."/>
            <person name="Gu Y."/>
            <person name="Xu Y."/>
        </authorList>
    </citation>
    <scope>NUCLEOTIDE SEQUENCE [LARGE SCALE GENOMIC DNA]</scope>
    <source>
        <strain evidence="3 4">LBM18003</strain>
    </source>
</reference>
<dbReference type="PANTHER" id="PTHR40061">
    <property type="entry name" value="SPORULATION PROTEIN YLMC-RELATED"/>
    <property type="match status" value="1"/>
</dbReference>
<dbReference type="Proteomes" id="UP000516046">
    <property type="component" value="Chromosome"/>
</dbReference>
<keyword evidence="4" id="KW-1185">Reference proteome</keyword>
<dbReference type="Pfam" id="PF05239">
    <property type="entry name" value="PRC"/>
    <property type="match status" value="1"/>
</dbReference>
<dbReference type="PANTHER" id="PTHR40061:SF1">
    <property type="entry name" value="SPORULATION PROTEIN YLMC-RELATED"/>
    <property type="match status" value="1"/>
</dbReference>
<dbReference type="SUPFAM" id="SSF50346">
    <property type="entry name" value="PRC-barrel domain"/>
    <property type="match status" value="1"/>
</dbReference>
<evidence type="ECO:0000313" key="4">
    <source>
        <dbReference type="Proteomes" id="UP000516046"/>
    </source>
</evidence>
<evidence type="ECO:0000259" key="2">
    <source>
        <dbReference type="Pfam" id="PF05239"/>
    </source>
</evidence>